<accession>A0A6C0HKS4</accession>
<evidence type="ECO:0000256" key="1">
    <source>
        <dbReference type="SAM" id="MobiDB-lite"/>
    </source>
</evidence>
<feature type="compositionally biased region" description="Basic residues" evidence="1">
    <location>
        <begin position="113"/>
        <end position="149"/>
    </location>
</feature>
<reference evidence="2" key="1">
    <citation type="journal article" date="2020" name="Nature">
        <title>Giant virus diversity and host interactions through global metagenomics.</title>
        <authorList>
            <person name="Schulz F."/>
            <person name="Roux S."/>
            <person name="Paez-Espino D."/>
            <person name="Jungbluth S."/>
            <person name="Walsh D.A."/>
            <person name="Denef V.J."/>
            <person name="McMahon K.D."/>
            <person name="Konstantinidis K.T."/>
            <person name="Eloe-Fadrosh E.A."/>
            <person name="Kyrpides N.C."/>
            <person name="Woyke T."/>
        </authorList>
    </citation>
    <scope>NUCLEOTIDE SEQUENCE</scope>
    <source>
        <strain evidence="2">GVMAG-M-3300023184-121</strain>
    </source>
</reference>
<dbReference type="EMBL" id="MN739974">
    <property type="protein sequence ID" value="QHT80755.1"/>
    <property type="molecule type" value="Genomic_DNA"/>
</dbReference>
<sequence length="194" mass="20549">MARNLSRSRKGHRKHKARRTHVRRTLRGGSNLGASAAPLQYSLAGDWSSKMAQGQGGDYLKYHVGQHGGQRGGVAPVGDTGVMDASLRGPAMLAGQDQAFAAIAGLKDQAGGKRSKRSKSAKRSKSSKRSKSAKRSKSSKRSKRSKKTRGGSLSYAPFDGKGMLLSQSDYAKAGLSPSWSSNVEFNAASARASL</sequence>
<proteinExistence type="predicted"/>
<evidence type="ECO:0000313" key="2">
    <source>
        <dbReference type="EMBL" id="QHT80755.1"/>
    </source>
</evidence>
<feature type="region of interest" description="Disordered" evidence="1">
    <location>
        <begin position="1"/>
        <end position="35"/>
    </location>
</feature>
<feature type="compositionally biased region" description="Basic residues" evidence="1">
    <location>
        <begin position="1"/>
        <end position="26"/>
    </location>
</feature>
<organism evidence="2">
    <name type="scientific">viral metagenome</name>
    <dbReference type="NCBI Taxonomy" id="1070528"/>
    <lineage>
        <taxon>unclassified sequences</taxon>
        <taxon>metagenomes</taxon>
        <taxon>organismal metagenomes</taxon>
    </lineage>
</organism>
<dbReference type="AlphaFoldDB" id="A0A6C0HKS4"/>
<protein>
    <submittedName>
        <fullName evidence="2">Uncharacterized protein</fullName>
    </submittedName>
</protein>
<feature type="region of interest" description="Disordered" evidence="1">
    <location>
        <begin position="107"/>
        <end position="162"/>
    </location>
</feature>
<name>A0A6C0HKS4_9ZZZZ</name>